<sequence length="424" mass="47797">MIADNPVELQVGMPPTDQLSTNATITCDFDVLEEFLEEMKAFDCQPATSTPARKGCSKRSTKRSKQPYKNPNPVWKRRKEELRNLRIETKELETQVAFLRLRDTHAKLFDECMGTTKGQELWKAAAKREREGYQQAQAENSHLKQSIKRYKKISDTLQAALENVENNASSLQGEMRIVHGLRLLGTTVFNRLECRVQARLQELDTFLHDNRTIAEAGDTDQIRIYQQESLHPVSVVEFTRNRLMPFSAEKTSTSVWDIMKLGDFLNEKLISTPSEDDMASEGWYNQPLKCGGTAMLRSHCLKKRVAIPGGFAVLVEAISEWSAYPTSSAPWRYVTRDTGWAFVYPLDTNGSTSMCRVQTLLRLTTADSNEAVTGNQNIAQTQLTTSVGEVVITSFREMIQSRHQLLENALLDSSRTSAACTLSG</sequence>
<evidence type="ECO:0008006" key="5">
    <source>
        <dbReference type="Google" id="ProtNLM"/>
    </source>
</evidence>
<dbReference type="EMBL" id="ANJA01002410">
    <property type="protein sequence ID" value="ETO70131.1"/>
    <property type="molecule type" value="Genomic_DNA"/>
</dbReference>
<dbReference type="AlphaFoldDB" id="A0A080ZU20"/>
<keyword evidence="1" id="KW-0175">Coiled coil</keyword>
<dbReference type="Proteomes" id="UP000028582">
    <property type="component" value="Unassembled WGS sequence"/>
</dbReference>
<evidence type="ECO:0000313" key="4">
    <source>
        <dbReference type="Proteomes" id="UP000028582"/>
    </source>
</evidence>
<feature type="compositionally biased region" description="Basic residues" evidence="2">
    <location>
        <begin position="55"/>
        <end position="66"/>
    </location>
</feature>
<proteinExistence type="predicted"/>
<evidence type="ECO:0000313" key="3">
    <source>
        <dbReference type="EMBL" id="ETO70131.1"/>
    </source>
</evidence>
<name>A0A080ZU20_PHYNI</name>
<reference evidence="3 4" key="1">
    <citation type="submission" date="2013-11" db="EMBL/GenBank/DDBJ databases">
        <title>The Genome Sequence of Phytophthora parasitica P1976.</title>
        <authorList>
            <consortium name="The Broad Institute Genomics Platform"/>
            <person name="Russ C."/>
            <person name="Tyler B."/>
            <person name="Panabieres F."/>
            <person name="Shan W."/>
            <person name="Tripathy S."/>
            <person name="Grunwald N."/>
            <person name="Machado M."/>
            <person name="Johnson C.S."/>
            <person name="Walker B."/>
            <person name="Young S."/>
            <person name="Zeng Q."/>
            <person name="Gargeya S."/>
            <person name="Fitzgerald M."/>
            <person name="Haas B."/>
            <person name="Abouelleil A."/>
            <person name="Allen A.W."/>
            <person name="Alvarado L."/>
            <person name="Arachchi H.M."/>
            <person name="Berlin A.M."/>
            <person name="Chapman S.B."/>
            <person name="Gainer-Dewar J."/>
            <person name="Goldberg J."/>
            <person name="Griggs A."/>
            <person name="Gujja S."/>
            <person name="Hansen M."/>
            <person name="Howarth C."/>
            <person name="Imamovic A."/>
            <person name="Ireland A."/>
            <person name="Larimer J."/>
            <person name="McCowan C."/>
            <person name="Murphy C."/>
            <person name="Pearson M."/>
            <person name="Poon T.W."/>
            <person name="Priest M."/>
            <person name="Roberts A."/>
            <person name="Saif S."/>
            <person name="Shea T."/>
            <person name="Sisk P."/>
            <person name="Sykes S."/>
            <person name="Wortman J."/>
            <person name="Nusbaum C."/>
            <person name="Birren B."/>
        </authorList>
    </citation>
    <scope>NUCLEOTIDE SEQUENCE [LARGE SCALE GENOMIC DNA]</scope>
    <source>
        <strain evidence="3 4">P1976</strain>
    </source>
</reference>
<evidence type="ECO:0000256" key="1">
    <source>
        <dbReference type="SAM" id="Coils"/>
    </source>
</evidence>
<gene>
    <name evidence="3" type="ORF">F444_13372</name>
</gene>
<accession>A0A080ZU20</accession>
<dbReference type="OrthoDB" id="114768at2759"/>
<feature type="region of interest" description="Disordered" evidence="2">
    <location>
        <begin position="46"/>
        <end position="74"/>
    </location>
</feature>
<evidence type="ECO:0000256" key="2">
    <source>
        <dbReference type="SAM" id="MobiDB-lite"/>
    </source>
</evidence>
<feature type="coiled-coil region" evidence="1">
    <location>
        <begin position="133"/>
        <end position="174"/>
    </location>
</feature>
<protein>
    <recommendedName>
        <fullName evidence="5">START domain-containing protein</fullName>
    </recommendedName>
</protein>
<comment type="caution">
    <text evidence="3">The sequence shown here is derived from an EMBL/GenBank/DDBJ whole genome shotgun (WGS) entry which is preliminary data.</text>
</comment>
<organism evidence="3 4">
    <name type="scientific">Phytophthora nicotianae P1976</name>
    <dbReference type="NCBI Taxonomy" id="1317066"/>
    <lineage>
        <taxon>Eukaryota</taxon>
        <taxon>Sar</taxon>
        <taxon>Stramenopiles</taxon>
        <taxon>Oomycota</taxon>
        <taxon>Peronosporomycetes</taxon>
        <taxon>Peronosporales</taxon>
        <taxon>Peronosporaceae</taxon>
        <taxon>Phytophthora</taxon>
    </lineage>
</organism>